<accession>A0A2W2DGE6</accession>
<name>A0A2W2DGE6_9ACTN</name>
<dbReference type="EMBL" id="POUB01000116">
    <property type="protein sequence ID" value="PZF96246.1"/>
    <property type="molecule type" value="Genomic_DNA"/>
</dbReference>
<evidence type="ECO:0000313" key="3">
    <source>
        <dbReference type="Proteomes" id="UP000248749"/>
    </source>
</evidence>
<dbReference type="Proteomes" id="UP000248749">
    <property type="component" value="Unassembled WGS sequence"/>
</dbReference>
<dbReference type="SUPFAM" id="SSF82171">
    <property type="entry name" value="DPP6 N-terminal domain-like"/>
    <property type="match status" value="1"/>
</dbReference>
<gene>
    <name evidence="2" type="ORF">C1I99_17330</name>
</gene>
<organism evidence="2 3">
    <name type="scientific">Micromonospora deserti</name>
    <dbReference type="NCBI Taxonomy" id="2070366"/>
    <lineage>
        <taxon>Bacteria</taxon>
        <taxon>Bacillati</taxon>
        <taxon>Actinomycetota</taxon>
        <taxon>Actinomycetes</taxon>
        <taxon>Micromonosporales</taxon>
        <taxon>Micromonosporaceae</taxon>
        <taxon>Micromonospora</taxon>
    </lineage>
</organism>
<comment type="caution">
    <text evidence="2">The sequence shown here is derived from an EMBL/GenBank/DDBJ whole genome shotgun (WGS) entry which is preliminary data.</text>
</comment>
<keyword evidence="1" id="KW-1133">Transmembrane helix</keyword>
<evidence type="ECO:0000313" key="2">
    <source>
        <dbReference type="EMBL" id="PZF96246.1"/>
    </source>
</evidence>
<keyword evidence="3" id="KW-1185">Reference proteome</keyword>
<dbReference type="InterPro" id="IPR011042">
    <property type="entry name" value="6-blade_b-propeller_TolB-like"/>
</dbReference>
<feature type="transmembrane region" description="Helical" evidence="1">
    <location>
        <begin position="36"/>
        <end position="57"/>
    </location>
</feature>
<reference evidence="2 3" key="1">
    <citation type="submission" date="2018-01" db="EMBL/GenBank/DDBJ databases">
        <title>Draft genome sequence of Salinispora sp. 13K206.</title>
        <authorList>
            <person name="Sahin N."/>
            <person name="Saygin H."/>
            <person name="Ay H."/>
        </authorList>
    </citation>
    <scope>NUCLEOTIDE SEQUENCE [LARGE SCALE GENOMIC DNA]</scope>
    <source>
        <strain evidence="2 3">13K206</strain>
    </source>
</reference>
<protein>
    <recommendedName>
        <fullName evidence="4">WD40 repeat domain-containing protein</fullName>
    </recommendedName>
</protein>
<keyword evidence="1" id="KW-0812">Transmembrane</keyword>
<sequence length="477" mass="50731">MRELFATLPDDPPPLPPGYLDTVLTRGRRSVRRQRIGAATVWAVVVLLLAVLVVPGVQLPVQTAAPPTTPSLPDRFAGYSMLTSSVSKAPPGRAIALYGYGNGETFNMFQSLVVGADGDTYRRVDAMEERNRPSALLAPDGTRVLLGDDRGATGELILVDLTTGKRRSIPLGDPVGVRLLAWSPDGRHVAYSAAPLTGSGDFGSVNVVDSEVARTGTLRLLDLSTGRSTEVPAIKPAWTAAFAPDSRRLAVQVGQKAHLVDLDGREYGTVQIAEGRELAANVGWSPDGGFLATVPWISEGPFNGTTGGDTGHGTFLWKVGSVDFVPVTGASTPPAPVQDVVRLVGWRSAGSVVVATINTAGHASLAEVQLGAGTRRTLSRFDTGRTCELGMQSCHISDLHLATGLLPELTVRSAGRPRRGPWPMIVNAVIGVVVLGAAFLVWRRIRPSTRARRREWNDALLAARPAQVGYERTRGSR</sequence>
<dbReference type="Gene3D" id="2.120.10.30">
    <property type="entry name" value="TolB, C-terminal domain"/>
    <property type="match status" value="1"/>
</dbReference>
<dbReference type="AlphaFoldDB" id="A0A2W2DGE6"/>
<keyword evidence="1" id="KW-0472">Membrane</keyword>
<dbReference type="RefSeq" id="WP_111135268.1">
    <property type="nucleotide sequence ID" value="NZ_POUB01000116.1"/>
</dbReference>
<evidence type="ECO:0008006" key="4">
    <source>
        <dbReference type="Google" id="ProtNLM"/>
    </source>
</evidence>
<proteinExistence type="predicted"/>
<feature type="transmembrane region" description="Helical" evidence="1">
    <location>
        <begin position="422"/>
        <end position="442"/>
    </location>
</feature>
<dbReference type="OrthoDB" id="3383117at2"/>
<evidence type="ECO:0000256" key="1">
    <source>
        <dbReference type="SAM" id="Phobius"/>
    </source>
</evidence>